<evidence type="ECO:0000256" key="2">
    <source>
        <dbReference type="PROSITE-ProRule" id="PRU00335"/>
    </source>
</evidence>
<keyword evidence="1 2" id="KW-0238">DNA-binding</keyword>
<proteinExistence type="predicted"/>
<organism evidence="5 6">
    <name type="scientific">Agreia bicolorata</name>
    <dbReference type="NCBI Taxonomy" id="110935"/>
    <lineage>
        <taxon>Bacteria</taxon>
        <taxon>Bacillati</taxon>
        <taxon>Actinomycetota</taxon>
        <taxon>Actinomycetes</taxon>
        <taxon>Micrococcales</taxon>
        <taxon>Microbacteriaceae</taxon>
        <taxon>Agreia</taxon>
    </lineage>
</organism>
<reference evidence="6" key="1">
    <citation type="submission" date="2017-02" db="EMBL/GenBank/DDBJ databases">
        <authorList>
            <person name="Varghese N."/>
            <person name="Submissions S."/>
        </authorList>
    </citation>
    <scope>NUCLEOTIDE SEQUENCE [LARGE SCALE GENOMIC DNA]</scope>
    <source>
        <strain evidence="6">VKM Ac-2052</strain>
    </source>
</reference>
<dbReference type="InterPro" id="IPR009057">
    <property type="entry name" value="Homeodomain-like_sf"/>
</dbReference>
<dbReference type="Gene3D" id="1.10.357.10">
    <property type="entry name" value="Tetracycline Repressor, domain 2"/>
    <property type="match status" value="1"/>
</dbReference>
<dbReference type="GO" id="GO:0000976">
    <property type="term" value="F:transcription cis-regulatory region binding"/>
    <property type="evidence" value="ECO:0007669"/>
    <property type="project" value="TreeGrafter"/>
</dbReference>
<feature type="DNA-binding region" description="H-T-H motif" evidence="2">
    <location>
        <begin position="57"/>
        <end position="76"/>
    </location>
</feature>
<accession>A0A1T4Y7U9</accession>
<dbReference type="EMBL" id="FUYG01000006">
    <property type="protein sequence ID" value="SKA97859.1"/>
    <property type="molecule type" value="Genomic_DNA"/>
</dbReference>
<feature type="domain" description="HTH tetR-type" evidence="4">
    <location>
        <begin position="34"/>
        <end position="94"/>
    </location>
</feature>
<evidence type="ECO:0000313" key="6">
    <source>
        <dbReference type="Proteomes" id="UP000189735"/>
    </source>
</evidence>
<evidence type="ECO:0000313" key="5">
    <source>
        <dbReference type="EMBL" id="SKA97859.1"/>
    </source>
</evidence>
<feature type="region of interest" description="Disordered" evidence="3">
    <location>
        <begin position="1"/>
        <end position="36"/>
    </location>
</feature>
<dbReference type="InterPro" id="IPR001647">
    <property type="entry name" value="HTH_TetR"/>
</dbReference>
<dbReference type="Proteomes" id="UP000189735">
    <property type="component" value="Unassembled WGS sequence"/>
</dbReference>
<gene>
    <name evidence="5" type="ORF">SAMN06295879_2458</name>
</gene>
<protein>
    <submittedName>
        <fullName evidence="5">Transcriptional regulator, TetR family</fullName>
    </submittedName>
</protein>
<sequence length="247" mass="26764">MTADAHAPLPSDGRPAVRRRPGRPRSAPQAEPDTNTRDEILDVAARLFAKQGYEGTTTRQIAQVVGIKQASLYYHFADKSSIVVALLDGTVSPSVSFSEWLRAVEAEPETKLYALAAYDLDVILNDPWSMHVLSRIPDVAAKEEESGRPELTTLQGRYLELARSCAEARAIDGESLSVPETDFSLVFGLVESIVAQRYWGGLETRAQYAATVPRGCLRLLGVPEAAIGVAADQAARLIADYPGAQAR</sequence>
<dbReference type="RefSeq" id="WP_078714657.1">
    <property type="nucleotide sequence ID" value="NZ_FUYG01000006.1"/>
</dbReference>
<name>A0A1T4Y7U9_9MICO</name>
<dbReference type="PANTHER" id="PTHR30055:SF226">
    <property type="entry name" value="HTH-TYPE TRANSCRIPTIONAL REGULATOR PKSA"/>
    <property type="match status" value="1"/>
</dbReference>
<evidence type="ECO:0000256" key="1">
    <source>
        <dbReference type="ARBA" id="ARBA00023125"/>
    </source>
</evidence>
<evidence type="ECO:0000256" key="3">
    <source>
        <dbReference type="SAM" id="MobiDB-lite"/>
    </source>
</evidence>
<dbReference type="InterPro" id="IPR050109">
    <property type="entry name" value="HTH-type_TetR-like_transc_reg"/>
</dbReference>
<evidence type="ECO:0000259" key="4">
    <source>
        <dbReference type="PROSITE" id="PS50977"/>
    </source>
</evidence>
<dbReference type="Pfam" id="PF00440">
    <property type="entry name" value="TetR_N"/>
    <property type="match status" value="1"/>
</dbReference>
<dbReference type="AlphaFoldDB" id="A0A1T4Y7U9"/>
<dbReference type="SUPFAM" id="SSF46689">
    <property type="entry name" value="Homeodomain-like"/>
    <property type="match status" value="1"/>
</dbReference>
<dbReference type="GO" id="GO:0003700">
    <property type="term" value="F:DNA-binding transcription factor activity"/>
    <property type="evidence" value="ECO:0007669"/>
    <property type="project" value="TreeGrafter"/>
</dbReference>
<dbReference type="PANTHER" id="PTHR30055">
    <property type="entry name" value="HTH-TYPE TRANSCRIPTIONAL REGULATOR RUTR"/>
    <property type="match status" value="1"/>
</dbReference>
<dbReference type="PROSITE" id="PS50977">
    <property type="entry name" value="HTH_TETR_2"/>
    <property type="match status" value="1"/>
</dbReference>
<dbReference type="PRINTS" id="PR00455">
    <property type="entry name" value="HTHTETR"/>
</dbReference>